<dbReference type="Pfam" id="PF01479">
    <property type="entry name" value="S4"/>
    <property type="match status" value="1"/>
</dbReference>
<accession>A0ABT0C5E4</accession>
<proteinExistence type="predicted"/>
<dbReference type="PROSITE" id="PS50889">
    <property type="entry name" value="S4"/>
    <property type="match status" value="1"/>
</dbReference>
<dbReference type="SUPFAM" id="SSF55174">
    <property type="entry name" value="Alpha-L RNA-binding motif"/>
    <property type="match status" value="1"/>
</dbReference>
<feature type="domain" description="RNA-binding S4" evidence="3">
    <location>
        <begin position="4"/>
        <end position="60"/>
    </location>
</feature>
<dbReference type="SMART" id="SM00363">
    <property type="entry name" value="S4"/>
    <property type="match status" value="1"/>
</dbReference>
<dbReference type="InterPro" id="IPR002942">
    <property type="entry name" value="S4_RNA-bd"/>
</dbReference>
<feature type="compositionally biased region" description="Basic and acidic residues" evidence="2">
    <location>
        <begin position="130"/>
        <end position="150"/>
    </location>
</feature>
<evidence type="ECO:0000256" key="1">
    <source>
        <dbReference type="PROSITE-ProRule" id="PRU00182"/>
    </source>
</evidence>
<feature type="compositionally biased region" description="Basic residues" evidence="2">
    <location>
        <begin position="190"/>
        <end position="201"/>
    </location>
</feature>
<dbReference type="EMBL" id="JAKZMM010000064">
    <property type="protein sequence ID" value="MCJ2382222.1"/>
    <property type="molecule type" value="Genomic_DNA"/>
</dbReference>
<dbReference type="PANTHER" id="PTHR47683">
    <property type="entry name" value="PSEUDOURIDINE SYNTHASE FAMILY PROTEIN-RELATED"/>
    <property type="match status" value="1"/>
</dbReference>
<dbReference type="RefSeq" id="WP_243326539.1">
    <property type="nucleotide sequence ID" value="NZ_JAKZMM010000064.1"/>
</dbReference>
<reference evidence="4 5" key="1">
    <citation type="submission" date="2022-03" db="EMBL/GenBank/DDBJ databases">
        <title>Parabacteroides sp. nov. isolated from swine feces.</title>
        <authorList>
            <person name="Bak J.E."/>
        </authorList>
    </citation>
    <scope>NUCLEOTIDE SEQUENCE [LARGE SCALE GENOMIC DNA]</scope>
    <source>
        <strain evidence="4 5">AGMB00274</strain>
    </source>
</reference>
<comment type="caution">
    <text evidence="4">The sequence shown here is derived from an EMBL/GenBank/DDBJ whole genome shotgun (WGS) entry which is preliminary data.</text>
</comment>
<evidence type="ECO:0000313" key="4">
    <source>
        <dbReference type="EMBL" id="MCJ2382222.1"/>
    </source>
</evidence>
<feature type="compositionally biased region" description="Polar residues" evidence="2">
    <location>
        <begin position="91"/>
        <end position="109"/>
    </location>
</feature>
<keyword evidence="5" id="KW-1185">Reference proteome</keyword>
<evidence type="ECO:0000256" key="2">
    <source>
        <dbReference type="SAM" id="MobiDB-lite"/>
    </source>
</evidence>
<gene>
    <name evidence="4" type="ORF">MUN53_16670</name>
</gene>
<organism evidence="4 5">
    <name type="scientific">Parabacteroides faecalis</name>
    <dbReference type="NCBI Taxonomy" id="2924040"/>
    <lineage>
        <taxon>Bacteria</taxon>
        <taxon>Pseudomonadati</taxon>
        <taxon>Bacteroidota</taxon>
        <taxon>Bacteroidia</taxon>
        <taxon>Bacteroidales</taxon>
        <taxon>Tannerellaceae</taxon>
        <taxon>Parabacteroides</taxon>
    </lineage>
</organism>
<evidence type="ECO:0000313" key="5">
    <source>
        <dbReference type="Proteomes" id="UP001165444"/>
    </source>
</evidence>
<name>A0ABT0C5E4_9BACT</name>
<dbReference type="InterPro" id="IPR050343">
    <property type="entry name" value="RsuA_PseudoU_synthase"/>
</dbReference>
<sequence>MEEIRLNKLMSDSGLCSRREADKFIEMGRVTVNGKQPQVGQKVTENDEVLVDGEPIKVGKYSSSGTIRAATRKIENLVMGPKGNRPKSSRSENPGNRGQNQTGAANNGENKGGRREHYVKYNKYAAARRAAKEREAQGGKPQVDKDKALREAMQPKFGKSLSRSAVAQRMAASPKSASLRKTSRNNPINKAKRIARRKGEA</sequence>
<evidence type="ECO:0000259" key="3">
    <source>
        <dbReference type="SMART" id="SM00363"/>
    </source>
</evidence>
<protein>
    <submittedName>
        <fullName evidence="4">Pseudouridine synthase</fullName>
    </submittedName>
</protein>
<dbReference type="CDD" id="cd00165">
    <property type="entry name" value="S4"/>
    <property type="match status" value="1"/>
</dbReference>
<dbReference type="Proteomes" id="UP001165444">
    <property type="component" value="Unassembled WGS sequence"/>
</dbReference>
<keyword evidence="1" id="KW-0694">RNA-binding</keyword>
<dbReference type="PANTHER" id="PTHR47683:SF2">
    <property type="entry name" value="RNA-BINDING S4 DOMAIN-CONTAINING PROTEIN"/>
    <property type="match status" value="1"/>
</dbReference>
<dbReference type="Gene3D" id="3.10.290.10">
    <property type="entry name" value="RNA-binding S4 domain"/>
    <property type="match status" value="1"/>
</dbReference>
<feature type="compositionally biased region" description="Polar residues" evidence="2">
    <location>
        <begin position="175"/>
        <end position="188"/>
    </location>
</feature>
<dbReference type="InterPro" id="IPR036986">
    <property type="entry name" value="S4_RNA-bd_sf"/>
</dbReference>
<feature type="region of interest" description="Disordered" evidence="2">
    <location>
        <begin position="72"/>
        <end position="201"/>
    </location>
</feature>